<feature type="compositionally biased region" description="Acidic residues" evidence="5">
    <location>
        <begin position="414"/>
        <end position="426"/>
    </location>
</feature>
<protein>
    <submittedName>
        <fullName evidence="7">Predicted protein</fullName>
    </submittedName>
</protein>
<dbReference type="Pfam" id="PF00642">
    <property type="entry name" value="zf-CCCH"/>
    <property type="match status" value="1"/>
</dbReference>
<keyword evidence="1 4" id="KW-0479">Metal-binding</keyword>
<evidence type="ECO:0000313" key="8">
    <source>
        <dbReference type="Proteomes" id="UP000001876"/>
    </source>
</evidence>
<feature type="compositionally biased region" description="Gly residues" evidence="5">
    <location>
        <begin position="167"/>
        <end position="179"/>
    </location>
</feature>
<feature type="region of interest" description="Disordered" evidence="5">
    <location>
        <begin position="414"/>
        <end position="462"/>
    </location>
</feature>
<gene>
    <name evidence="7" type="ORF">MICPUCDRAFT_63702</name>
</gene>
<feature type="domain" description="C3H1-type" evidence="6">
    <location>
        <begin position="203"/>
        <end position="231"/>
    </location>
</feature>
<proteinExistence type="predicted"/>
<keyword evidence="2 4" id="KW-0863">Zinc-finger</keyword>
<dbReference type="InterPro" id="IPR000571">
    <property type="entry name" value="Znf_CCCH"/>
</dbReference>
<feature type="compositionally biased region" description="Basic and acidic residues" evidence="5">
    <location>
        <begin position="434"/>
        <end position="462"/>
    </location>
</feature>
<dbReference type="InterPro" id="IPR029063">
    <property type="entry name" value="SAM-dependent_MTases_sf"/>
</dbReference>
<organism evidence="8">
    <name type="scientific">Micromonas pusilla (strain CCMP1545)</name>
    <name type="common">Picoplanktonic green alga</name>
    <dbReference type="NCBI Taxonomy" id="564608"/>
    <lineage>
        <taxon>Eukaryota</taxon>
        <taxon>Viridiplantae</taxon>
        <taxon>Chlorophyta</taxon>
        <taxon>Mamiellophyceae</taxon>
        <taxon>Mamiellales</taxon>
        <taxon>Mamiellaceae</taxon>
        <taxon>Micromonas</taxon>
    </lineage>
</organism>
<reference evidence="7 8" key="1">
    <citation type="journal article" date="2009" name="Science">
        <title>Green evolution and dynamic adaptations revealed by genomes of the marine picoeukaryotes Micromonas.</title>
        <authorList>
            <person name="Worden A.Z."/>
            <person name="Lee J.H."/>
            <person name="Mock T."/>
            <person name="Rouze P."/>
            <person name="Simmons M.P."/>
            <person name="Aerts A.L."/>
            <person name="Allen A.E."/>
            <person name="Cuvelier M.L."/>
            <person name="Derelle E."/>
            <person name="Everett M.V."/>
            <person name="Foulon E."/>
            <person name="Grimwood J."/>
            <person name="Gundlach H."/>
            <person name="Henrissat B."/>
            <person name="Napoli C."/>
            <person name="McDonald S.M."/>
            <person name="Parker M.S."/>
            <person name="Rombauts S."/>
            <person name="Salamov A."/>
            <person name="Von Dassow P."/>
            <person name="Badger J.H."/>
            <person name="Coutinho P.M."/>
            <person name="Demir E."/>
            <person name="Dubchak I."/>
            <person name="Gentemann C."/>
            <person name="Eikrem W."/>
            <person name="Gready J.E."/>
            <person name="John U."/>
            <person name="Lanier W."/>
            <person name="Lindquist E.A."/>
            <person name="Lucas S."/>
            <person name="Mayer K.F."/>
            <person name="Moreau H."/>
            <person name="Not F."/>
            <person name="Otillar R."/>
            <person name="Panaud O."/>
            <person name="Pangilinan J."/>
            <person name="Paulsen I."/>
            <person name="Piegu B."/>
            <person name="Poliakov A."/>
            <person name="Robbens S."/>
            <person name="Schmutz J."/>
            <person name="Toulza E."/>
            <person name="Wyss T."/>
            <person name="Zelensky A."/>
            <person name="Zhou K."/>
            <person name="Armbrust E.V."/>
            <person name="Bhattacharya D."/>
            <person name="Goodenough U.W."/>
            <person name="Van de Peer Y."/>
            <person name="Grigoriev I.V."/>
        </authorList>
    </citation>
    <scope>NUCLEOTIDE SEQUENCE [LARGE SCALE GENOMIC DNA]</scope>
    <source>
        <strain evidence="7 8">CCMP1545</strain>
    </source>
</reference>
<dbReference type="SUPFAM" id="SSF53335">
    <property type="entry name" value="S-adenosyl-L-methionine-dependent methyltransferases"/>
    <property type="match status" value="1"/>
</dbReference>
<dbReference type="PROSITE" id="PS50103">
    <property type="entry name" value="ZF_C3H1"/>
    <property type="match status" value="1"/>
</dbReference>
<dbReference type="SMART" id="SM00356">
    <property type="entry name" value="ZnF_C3H1"/>
    <property type="match status" value="1"/>
</dbReference>
<evidence type="ECO:0000313" key="7">
    <source>
        <dbReference type="EMBL" id="EEH52317.1"/>
    </source>
</evidence>
<dbReference type="EMBL" id="GG663748">
    <property type="protein sequence ID" value="EEH52317.1"/>
    <property type="molecule type" value="Genomic_DNA"/>
</dbReference>
<evidence type="ECO:0000256" key="4">
    <source>
        <dbReference type="PROSITE-ProRule" id="PRU00723"/>
    </source>
</evidence>
<keyword evidence="3 4" id="KW-0862">Zinc</keyword>
<keyword evidence="8" id="KW-1185">Reference proteome</keyword>
<dbReference type="KEGG" id="mpp:MICPUCDRAFT_63702"/>
<evidence type="ECO:0000256" key="2">
    <source>
        <dbReference type="ARBA" id="ARBA00022771"/>
    </source>
</evidence>
<dbReference type="SUPFAM" id="SSF90229">
    <property type="entry name" value="CCCH zinc finger"/>
    <property type="match status" value="1"/>
</dbReference>
<feature type="zinc finger region" description="C3H1-type" evidence="4">
    <location>
        <begin position="203"/>
        <end position="231"/>
    </location>
</feature>
<feature type="region of interest" description="Disordered" evidence="5">
    <location>
        <begin position="65"/>
        <end position="85"/>
    </location>
</feature>
<name>C1N5L9_MICPC</name>
<evidence type="ECO:0000256" key="5">
    <source>
        <dbReference type="SAM" id="MobiDB-lite"/>
    </source>
</evidence>
<accession>C1N5L9</accession>
<dbReference type="GeneID" id="9688825"/>
<dbReference type="InterPro" id="IPR036855">
    <property type="entry name" value="Znf_CCCH_sf"/>
</dbReference>
<evidence type="ECO:0000256" key="3">
    <source>
        <dbReference type="ARBA" id="ARBA00022833"/>
    </source>
</evidence>
<dbReference type="GO" id="GO:0008270">
    <property type="term" value="F:zinc ion binding"/>
    <property type="evidence" value="ECO:0007669"/>
    <property type="project" value="UniProtKB-KW"/>
</dbReference>
<dbReference type="Proteomes" id="UP000001876">
    <property type="component" value="Unassembled WGS sequence"/>
</dbReference>
<dbReference type="eggNOG" id="ENOG502QVWK">
    <property type="taxonomic scope" value="Eukaryota"/>
</dbReference>
<feature type="compositionally biased region" description="Pro residues" evidence="5">
    <location>
        <begin position="70"/>
        <end position="85"/>
    </location>
</feature>
<dbReference type="PANTHER" id="PTHR36971:SF3">
    <property type="entry name" value="C3H1-TYPE DOMAIN-CONTAINING PROTEIN"/>
    <property type="match status" value="1"/>
</dbReference>
<dbReference type="PANTHER" id="PTHR36971">
    <property type="entry name" value="UNNAMED PRODUCT"/>
    <property type="match status" value="1"/>
</dbReference>
<dbReference type="OMA" id="GQNACKF"/>
<sequence>MSSPPPPPPPPPRADSLVLLGVVVGRRNRSKRLAFFDLDVAGAGRGGGAFDAAEARSRVAAVVASASVDAPPPSSSASPPPPPLPSRVEIIAKTRAYNGGFEDDDALADARSRVLKLGNVVRARGRWTRRDDGEWSCACEGVELVSSWADANPGKHFSRAEEEGAAAAGGGGGGGGGGGAERRRDAPAASIDRTVVDDDDADPPPRPPCKFWLNQGVCHKGAACKYAHADDRGGRARAWIEARRARRRALAAEAGDPHGSDAVSKGKRAERFAEWLVRTFGVDALNAGDGVLDVAGGRGDVSFELYNRRGVKCTLVEPRARKLSKSQRKFLKNRPPSLGAADADAPLCAQVRAEFEPATWDRYANVSVIVGMHPDQATEAIADFALRRDVPFAVVPCCVFPRLFPRRVAVAVDAEEEEEDGEEEDGTPTVADEGAAHEAAGRSEEGRRRVSKQRTTEVTERRQLVEYLVNKTRGKMAFLDFEGANQVVYSTTPPSANERP</sequence>
<evidence type="ECO:0000259" key="6">
    <source>
        <dbReference type="PROSITE" id="PS50103"/>
    </source>
</evidence>
<feature type="region of interest" description="Disordered" evidence="5">
    <location>
        <begin position="155"/>
        <end position="208"/>
    </location>
</feature>
<dbReference type="OrthoDB" id="568028at2759"/>
<dbReference type="RefSeq" id="XP_003063181.1">
    <property type="nucleotide sequence ID" value="XM_003063135.1"/>
</dbReference>
<dbReference type="AlphaFoldDB" id="C1N5L9"/>
<dbReference type="Gene3D" id="4.10.1000.10">
    <property type="entry name" value="Zinc finger, CCCH-type"/>
    <property type="match status" value="1"/>
</dbReference>
<evidence type="ECO:0000256" key="1">
    <source>
        <dbReference type="ARBA" id="ARBA00022723"/>
    </source>
</evidence>